<dbReference type="InterPro" id="IPR036179">
    <property type="entry name" value="Ig-like_dom_sf"/>
</dbReference>
<dbReference type="OrthoDB" id="8963224at2759"/>
<dbReference type="Proteomes" id="UP001046870">
    <property type="component" value="Chromosome 3"/>
</dbReference>
<accession>A0A9D3QDN4</accession>
<dbReference type="InterPro" id="IPR003598">
    <property type="entry name" value="Ig_sub2"/>
</dbReference>
<dbReference type="PROSITE" id="PS50835">
    <property type="entry name" value="IG_LIKE"/>
    <property type="match status" value="4"/>
</dbReference>
<keyword evidence="1" id="KW-0393">Immunoglobulin domain</keyword>
<dbReference type="AlphaFoldDB" id="A0A9D3QDN4"/>
<feature type="domain" description="Ig-like" evidence="3">
    <location>
        <begin position="367"/>
        <end position="444"/>
    </location>
</feature>
<feature type="signal peptide" evidence="2">
    <location>
        <begin position="1"/>
        <end position="22"/>
    </location>
</feature>
<comment type="caution">
    <text evidence="4">The sequence shown here is derived from an EMBL/GenBank/DDBJ whole genome shotgun (WGS) entry which is preliminary data.</text>
</comment>
<feature type="domain" description="Ig-like" evidence="3">
    <location>
        <begin position="258"/>
        <end position="350"/>
    </location>
</feature>
<organism evidence="4 5">
    <name type="scientific">Megalops atlanticus</name>
    <name type="common">Tarpon</name>
    <name type="synonym">Clupea gigantea</name>
    <dbReference type="NCBI Taxonomy" id="7932"/>
    <lineage>
        <taxon>Eukaryota</taxon>
        <taxon>Metazoa</taxon>
        <taxon>Chordata</taxon>
        <taxon>Craniata</taxon>
        <taxon>Vertebrata</taxon>
        <taxon>Euteleostomi</taxon>
        <taxon>Actinopterygii</taxon>
        <taxon>Neopterygii</taxon>
        <taxon>Teleostei</taxon>
        <taxon>Elopiformes</taxon>
        <taxon>Megalopidae</taxon>
        <taxon>Megalops</taxon>
    </lineage>
</organism>
<keyword evidence="2" id="KW-0732">Signal</keyword>
<keyword evidence="5" id="KW-1185">Reference proteome</keyword>
<evidence type="ECO:0000313" key="4">
    <source>
        <dbReference type="EMBL" id="KAG7484377.1"/>
    </source>
</evidence>
<evidence type="ECO:0000256" key="1">
    <source>
        <dbReference type="ARBA" id="ARBA00023319"/>
    </source>
</evidence>
<dbReference type="InterPro" id="IPR013151">
    <property type="entry name" value="Immunoglobulin_dom"/>
</dbReference>
<protein>
    <recommendedName>
        <fullName evidence="3">Ig-like domain-containing protein</fullName>
    </recommendedName>
</protein>
<dbReference type="SUPFAM" id="SSF48726">
    <property type="entry name" value="Immunoglobulin"/>
    <property type="match status" value="4"/>
</dbReference>
<evidence type="ECO:0000256" key="2">
    <source>
        <dbReference type="SAM" id="SignalP"/>
    </source>
</evidence>
<sequence>MDTVVKMTVVTVLLLGLAQGSAELQQTCEYKAVGESTLIPLQSPSSSKPLCVMERVSKPSVSHKCSEDAVILTCNTRKSETDVTFEWSLNGRKIEGKVEKTFTVNGRPKPSDKYSCTARNKVGEEKSNDATIQCVDVQVSASVTRPNGDVREGDKVTILCNSSLPADTYFLWLPKNSSPRMQHKNGEFRLENVEVDDSGIYTCQPQWLSAFSHSSQETTVMATEGMMSTITVLLFTTFTQGLHGVNLYHMEWINATVGQSVSLPCMKEENHNYSITQIEWKKSVDHQEHKIVVFNPLFETPYKYWANISLQLEGSGKNLRGSTLKLQSIGILDSGRYVCELTNYPYGTLTAVTHLRVIDSTSCSKHPDVQMSVSVTWPNGDVREGDEVTIFCNSTHPTDTYFLWLPKKNSSRMESKDGEFRLKRVMVDDSGLYTCQVEWLSAEA</sequence>
<evidence type="ECO:0000259" key="3">
    <source>
        <dbReference type="PROSITE" id="PS50835"/>
    </source>
</evidence>
<dbReference type="PANTHER" id="PTHR46013">
    <property type="entry name" value="VASCULAR CELL ADHESION MOLECULE 1"/>
    <property type="match status" value="1"/>
</dbReference>
<dbReference type="Pfam" id="PF00047">
    <property type="entry name" value="ig"/>
    <property type="match status" value="1"/>
</dbReference>
<proteinExistence type="predicted"/>
<dbReference type="InterPro" id="IPR013783">
    <property type="entry name" value="Ig-like_fold"/>
</dbReference>
<reference evidence="4" key="1">
    <citation type="submission" date="2021-01" db="EMBL/GenBank/DDBJ databases">
        <authorList>
            <person name="Zahm M."/>
            <person name="Roques C."/>
            <person name="Cabau C."/>
            <person name="Klopp C."/>
            <person name="Donnadieu C."/>
            <person name="Jouanno E."/>
            <person name="Lampietro C."/>
            <person name="Louis A."/>
            <person name="Herpin A."/>
            <person name="Echchiki A."/>
            <person name="Berthelot C."/>
            <person name="Parey E."/>
            <person name="Roest-Crollius H."/>
            <person name="Braasch I."/>
            <person name="Postlethwait J."/>
            <person name="Bobe J."/>
            <person name="Montfort J."/>
            <person name="Bouchez O."/>
            <person name="Begum T."/>
            <person name="Mejri S."/>
            <person name="Adams A."/>
            <person name="Chen W.-J."/>
            <person name="Guiguen Y."/>
        </authorList>
    </citation>
    <scope>NUCLEOTIDE SEQUENCE</scope>
    <source>
        <strain evidence="4">YG-15Mar2019-1</strain>
        <tissue evidence="4">Brain</tissue>
    </source>
</reference>
<feature type="domain" description="Ig-like" evidence="3">
    <location>
        <begin position="137"/>
        <end position="219"/>
    </location>
</feature>
<dbReference type="SMART" id="SM00408">
    <property type="entry name" value="IGc2"/>
    <property type="match status" value="4"/>
</dbReference>
<gene>
    <name evidence="4" type="ORF">MATL_G00048950</name>
</gene>
<feature type="domain" description="Ig-like" evidence="3">
    <location>
        <begin position="49"/>
        <end position="133"/>
    </location>
</feature>
<dbReference type="InterPro" id="IPR007110">
    <property type="entry name" value="Ig-like_dom"/>
</dbReference>
<dbReference type="Pfam" id="PF07686">
    <property type="entry name" value="V-set"/>
    <property type="match status" value="1"/>
</dbReference>
<evidence type="ECO:0000313" key="5">
    <source>
        <dbReference type="Proteomes" id="UP001046870"/>
    </source>
</evidence>
<dbReference type="PANTHER" id="PTHR46013:SF7">
    <property type="entry name" value="IG-LIKE DOMAIN-CONTAINING PROTEIN"/>
    <property type="match status" value="1"/>
</dbReference>
<name>A0A9D3QDN4_MEGAT</name>
<feature type="chain" id="PRO_5039105292" description="Ig-like domain-containing protein" evidence="2">
    <location>
        <begin position="23"/>
        <end position="444"/>
    </location>
</feature>
<dbReference type="InterPro" id="IPR013106">
    <property type="entry name" value="Ig_V-set"/>
</dbReference>
<dbReference type="Pfam" id="PF13895">
    <property type="entry name" value="Ig_2"/>
    <property type="match status" value="1"/>
</dbReference>
<dbReference type="InterPro" id="IPR003599">
    <property type="entry name" value="Ig_sub"/>
</dbReference>
<dbReference type="SMART" id="SM00409">
    <property type="entry name" value="IG"/>
    <property type="match status" value="3"/>
</dbReference>
<dbReference type="EMBL" id="JAFDVH010000003">
    <property type="protein sequence ID" value="KAG7484377.1"/>
    <property type="molecule type" value="Genomic_DNA"/>
</dbReference>
<dbReference type="Gene3D" id="2.60.40.10">
    <property type="entry name" value="Immunoglobulins"/>
    <property type="match status" value="4"/>
</dbReference>